<dbReference type="Proteomes" id="UP000004358">
    <property type="component" value="Unassembled WGS sequence"/>
</dbReference>
<keyword evidence="3" id="KW-0378">Hydrolase</keyword>
<dbReference type="STRING" id="314230.DSM3645_14145"/>
<sequence length="392" mass="43493">MSPEQPFQDKASQRPIQRKGDLRSRFFADQFSPDCLDRCSDRVPPKAELAQFPNLERMVNKASGLALAAIACGATWFFFQNFRIEGLDGLKVVPRDATASADPSGSGTSQLISARKAPITRGGETIRIASFNIQVFGRSKADKPHVMARLAQIVRQYDVMAIQEIRSLDQSILPEFIDQINAAGRHYDYVIGPRLGRSDSKEQYAYIYDTASIELDRTQLYTIDDPGDALHREPLVAWFRVRGPNPEQAFTFTLVNIHTDPDEVKDEINVMDDVLRAVRGDGRGEDDVILLGDFNTDERNLGEFGSLTGLSPAVTGMMTNTRGTASYDNLYFTLPATSEFTGRGGVHDYVREFNLSIDEALEISDHMPVWGEFSIYEGGVPGKIAASPQAVR</sequence>
<dbReference type="Pfam" id="PF03372">
    <property type="entry name" value="Exo_endo_phos"/>
    <property type="match status" value="1"/>
</dbReference>
<evidence type="ECO:0000313" key="5">
    <source>
        <dbReference type="EMBL" id="EAQ80493.1"/>
    </source>
</evidence>
<dbReference type="CDD" id="cd10282">
    <property type="entry name" value="DNase1"/>
    <property type="match status" value="1"/>
</dbReference>
<dbReference type="PANTHER" id="PTHR11371">
    <property type="entry name" value="DEOXYRIBONUCLEASE"/>
    <property type="match status" value="1"/>
</dbReference>
<reference evidence="5 6" key="1">
    <citation type="submission" date="2006-02" db="EMBL/GenBank/DDBJ databases">
        <authorList>
            <person name="Amann R."/>
            <person name="Ferriera S."/>
            <person name="Johnson J."/>
            <person name="Kravitz S."/>
            <person name="Halpern A."/>
            <person name="Remington K."/>
            <person name="Beeson K."/>
            <person name="Tran B."/>
            <person name="Rogers Y.-H."/>
            <person name="Friedman R."/>
            <person name="Venter J.C."/>
        </authorList>
    </citation>
    <scope>NUCLEOTIDE SEQUENCE [LARGE SCALE GENOMIC DNA]</scope>
    <source>
        <strain evidence="5 6">DSM 3645</strain>
    </source>
</reference>
<proteinExistence type="inferred from homology"/>
<evidence type="ECO:0000313" key="6">
    <source>
        <dbReference type="Proteomes" id="UP000004358"/>
    </source>
</evidence>
<dbReference type="SMART" id="SM00476">
    <property type="entry name" value="DNaseIc"/>
    <property type="match status" value="1"/>
</dbReference>
<name>A3ZS40_9BACT</name>
<accession>A3ZS40</accession>
<dbReference type="PANTHER" id="PTHR11371:SF31">
    <property type="entry name" value="EXTRACELLULAR NUCLEASE"/>
    <property type="match status" value="1"/>
</dbReference>
<dbReference type="eggNOG" id="COG3568">
    <property type="taxonomic scope" value="Bacteria"/>
</dbReference>
<evidence type="ECO:0000256" key="1">
    <source>
        <dbReference type="ARBA" id="ARBA00007359"/>
    </source>
</evidence>
<dbReference type="SUPFAM" id="SSF56219">
    <property type="entry name" value="DNase I-like"/>
    <property type="match status" value="1"/>
</dbReference>
<comment type="caution">
    <text evidence="5">The sequence shown here is derived from an EMBL/GenBank/DDBJ whole genome shotgun (WGS) entry which is preliminary data.</text>
</comment>
<dbReference type="InterPro" id="IPR036691">
    <property type="entry name" value="Endo/exonu/phosph_ase_sf"/>
</dbReference>
<dbReference type="GO" id="GO:0004536">
    <property type="term" value="F:DNA nuclease activity"/>
    <property type="evidence" value="ECO:0007669"/>
    <property type="project" value="InterPro"/>
</dbReference>
<evidence type="ECO:0000259" key="4">
    <source>
        <dbReference type="Pfam" id="PF03372"/>
    </source>
</evidence>
<evidence type="ECO:0000256" key="2">
    <source>
        <dbReference type="ARBA" id="ARBA00022722"/>
    </source>
</evidence>
<evidence type="ECO:0000256" key="3">
    <source>
        <dbReference type="ARBA" id="ARBA00022801"/>
    </source>
</evidence>
<dbReference type="Gene3D" id="3.60.10.10">
    <property type="entry name" value="Endonuclease/exonuclease/phosphatase"/>
    <property type="match status" value="1"/>
</dbReference>
<dbReference type="InterPro" id="IPR016202">
    <property type="entry name" value="DNase_I"/>
</dbReference>
<comment type="similarity">
    <text evidence="1">Belongs to the DNase I family.</text>
</comment>
<dbReference type="EMBL" id="AANZ01000008">
    <property type="protein sequence ID" value="EAQ80493.1"/>
    <property type="molecule type" value="Genomic_DNA"/>
</dbReference>
<gene>
    <name evidence="5" type="ORF">DSM3645_14145</name>
</gene>
<dbReference type="PRINTS" id="PR00130">
    <property type="entry name" value="DNASEI"/>
</dbReference>
<dbReference type="GO" id="GO:0006308">
    <property type="term" value="P:DNA catabolic process"/>
    <property type="evidence" value="ECO:0007669"/>
    <property type="project" value="InterPro"/>
</dbReference>
<organism evidence="5 6">
    <name type="scientific">Blastopirellula marina DSM 3645</name>
    <dbReference type="NCBI Taxonomy" id="314230"/>
    <lineage>
        <taxon>Bacteria</taxon>
        <taxon>Pseudomonadati</taxon>
        <taxon>Planctomycetota</taxon>
        <taxon>Planctomycetia</taxon>
        <taxon>Pirellulales</taxon>
        <taxon>Pirellulaceae</taxon>
        <taxon>Blastopirellula</taxon>
    </lineage>
</organism>
<protein>
    <submittedName>
        <fullName evidence="5">Deoxyribonuclease gamma (Precursor)</fullName>
    </submittedName>
</protein>
<dbReference type="HOGENOM" id="CLU_043335_2_0_0"/>
<feature type="domain" description="Endonuclease/exonuclease/phosphatase" evidence="4">
    <location>
        <begin position="129"/>
        <end position="299"/>
    </location>
</feature>
<dbReference type="GO" id="GO:0016787">
    <property type="term" value="F:hydrolase activity"/>
    <property type="evidence" value="ECO:0007669"/>
    <property type="project" value="UniProtKB-KW"/>
</dbReference>
<dbReference type="InterPro" id="IPR005135">
    <property type="entry name" value="Endo/exonuclease/phosphatase"/>
</dbReference>
<keyword evidence="2" id="KW-0540">Nuclease</keyword>
<dbReference type="AlphaFoldDB" id="A3ZS40"/>